<comment type="similarity">
    <text evidence="1 3">Belongs to the short-chain dehydrogenases/reductases (SDR) family.</text>
</comment>
<evidence type="ECO:0000313" key="6">
    <source>
        <dbReference type="Proteomes" id="UP000287547"/>
    </source>
</evidence>
<evidence type="ECO:0000259" key="4">
    <source>
        <dbReference type="SMART" id="SM00822"/>
    </source>
</evidence>
<evidence type="ECO:0000256" key="3">
    <source>
        <dbReference type="RuleBase" id="RU000363"/>
    </source>
</evidence>
<dbReference type="EMBL" id="QHKI01000049">
    <property type="protein sequence ID" value="RSM75082.1"/>
    <property type="molecule type" value="Genomic_DNA"/>
</dbReference>
<dbReference type="Proteomes" id="UP000287547">
    <property type="component" value="Unassembled WGS sequence"/>
</dbReference>
<dbReference type="FunFam" id="3.40.50.720:FF:000084">
    <property type="entry name" value="Short-chain dehydrogenase reductase"/>
    <property type="match status" value="1"/>
</dbReference>
<dbReference type="InterPro" id="IPR020904">
    <property type="entry name" value="Sc_DH/Rdtase_CS"/>
</dbReference>
<name>A0A428YXY7_KIBAR</name>
<proteinExistence type="inferred from homology"/>
<dbReference type="CDD" id="cd05233">
    <property type="entry name" value="SDR_c"/>
    <property type="match status" value="1"/>
</dbReference>
<dbReference type="NCBIfam" id="NF005878">
    <property type="entry name" value="PRK07825.1"/>
    <property type="match status" value="1"/>
</dbReference>
<dbReference type="OrthoDB" id="9775296at2"/>
<dbReference type="Gene3D" id="3.40.50.720">
    <property type="entry name" value="NAD(P)-binding Rossmann-like Domain"/>
    <property type="match status" value="1"/>
</dbReference>
<dbReference type="PROSITE" id="PS00061">
    <property type="entry name" value="ADH_SHORT"/>
    <property type="match status" value="1"/>
</dbReference>
<dbReference type="SUPFAM" id="SSF51735">
    <property type="entry name" value="NAD(P)-binding Rossmann-fold domains"/>
    <property type="match status" value="1"/>
</dbReference>
<accession>A0A428YXY7</accession>
<sequence>MARSLQDKVVVVTGGARGIGAAMVKALVREGSKVVIGDLDLATAEATAKRLGAMALHVDVTDPAGFTKFLDEAESRQGPIDVLINNAGIMPLGRFEDEDDVSTMHQLEINLHGVIHGTREAIKRMRPRATGHIVNVASAAGKAGFPGAATYCATKHGVVGLSEAVRLELRGSGIEMTLVMPSIVATELTAGVKNNGAVKTATPEQVAEATVDALKNPKFEVYVPKSVGTLNRIGRLLPRAAGEWMVRKLKGDRLLVDIDTAQRVDYESRAAASAPAADEAYGMKK</sequence>
<dbReference type="PRINTS" id="PR00081">
    <property type="entry name" value="GDHRDH"/>
</dbReference>
<gene>
    <name evidence="5" type="ORF">DMH04_38675</name>
</gene>
<dbReference type="PRINTS" id="PR00080">
    <property type="entry name" value="SDRFAMILY"/>
</dbReference>
<dbReference type="Pfam" id="PF00106">
    <property type="entry name" value="adh_short"/>
    <property type="match status" value="1"/>
</dbReference>
<dbReference type="InterPro" id="IPR057326">
    <property type="entry name" value="KR_dom"/>
</dbReference>
<dbReference type="SMART" id="SM00822">
    <property type="entry name" value="PKS_KR"/>
    <property type="match status" value="1"/>
</dbReference>
<organism evidence="5 6">
    <name type="scientific">Kibdelosporangium aridum</name>
    <dbReference type="NCBI Taxonomy" id="2030"/>
    <lineage>
        <taxon>Bacteria</taxon>
        <taxon>Bacillati</taxon>
        <taxon>Actinomycetota</taxon>
        <taxon>Actinomycetes</taxon>
        <taxon>Pseudonocardiales</taxon>
        <taxon>Pseudonocardiaceae</taxon>
        <taxon>Kibdelosporangium</taxon>
    </lineage>
</organism>
<comment type="caution">
    <text evidence="5">The sequence shown here is derived from an EMBL/GenBank/DDBJ whole genome shotgun (WGS) entry which is preliminary data.</text>
</comment>
<reference evidence="5 6" key="1">
    <citation type="submission" date="2018-05" db="EMBL/GenBank/DDBJ databases">
        <title>Evolution of GPA BGCs.</title>
        <authorList>
            <person name="Waglechner N."/>
            <person name="Wright G.D."/>
        </authorList>
    </citation>
    <scope>NUCLEOTIDE SEQUENCE [LARGE SCALE GENOMIC DNA]</scope>
    <source>
        <strain evidence="5 6">A82846</strain>
    </source>
</reference>
<dbReference type="PANTHER" id="PTHR24322">
    <property type="entry name" value="PKSB"/>
    <property type="match status" value="1"/>
</dbReference>
<protein>
    <submittedName>
        <fullName evidence="5">KR domain-containing protein</fullName>
    </submittedName>
</protein>
<dbReference type="RefSeq" id="WP_037251943.1">
    <property type="nucleotide sequence ID" value="NZ_QHKI01000049.1"/>
</dbReference>
<dbReference type="PANTHER" id="PTHR24322:SF736">
    <property type="entry name" value="RETINOL DEHYDROGENASE 10"/>
    <property type="match status" value="1"/>
</dbReference>
<evidence type="ECO:0000256" key="2">
    <source>
        <dbReference type="ARBA" id="ARBA00023002"/>
    </source>
</evidence>
<evidence type="ECO:0000313" key="5">
    <source>
        <dbReference type="EMBL" id="RSM75082.1"/>
    </source>
</evidence>
<dbReference type="InterPro" id="IPR036291">
    <property type="entry name" value="NAD(P)-bd_dom_sf"/>
</dbReference>
<dbReference type="InterPro" id="IPR002347">
    <property type="entry name" value="SDR_fam"/>
</dbReference>
<keyword evidence="2" id="KW-0560">Oxidoreductase</keyword>
<feature type="domain" description="Ketoreductase" evidence="4">
    <location>
        <begin position="8"/>
        <end position="186"/>
    </location>
</feature>
<dbReference type="GO" id="GO:0016616">
    <property type="term" value="F:oxidoreductase activity, acting on the CH-OH group of donors, NAD or NADP as acceptor"/>
    <property type="evidence" value="ECO:0007669"/>
    <property type="project" value="TreeGrafter"/>
</dbReference>
<dbReference type="AlphaFoldDB" id="A0A428YXY7"/>
<evidence type="ECO:0000256" key="1">
    <source>
        <dbReference type="ARBA" id="ARBA00006484"/>
    </source>
</evidence>